<dbReference type="InterPro" id="IPR002213">
    <property type="entry name" value="UDP_glucos_trans"/>
</dbReference>
<dbReference type="Pfam" id="PF06722">
    <property type="entry name" value="EryCIII-like_C"/>
    <property type="match status" value="1"/>
</dbReference>
<proteinExistence type="predicted"/>
<dbReference type="Gene3D" id="3.40.50.2000">
    <property type="entry name" value="Glycogen Phosphorylase B"/>
    <property type="match status" value="2"/>
</dbReference>
<dbReference type="InterPro" id="IPR004276">
    <property type="entry name" value="GlycoTrans_28_N"/>
</dbReference>
<dbReference type="SUPFAM" id="SSF53756">
    <property type="entry name" value="UDP-Glycosyltransferase/glycogen phosphorylase"/>
    <property type="match status" value="1"/>
</dbReference>
<sequence>MRVVAAFAGSRGDVQPGIALAVELLARGHSVTMAVPPNLVDLARSAGVDAVACGVDTGALLRSETVTRDLRTANPVRRVRAVAEVSRAGARRALDDLHAIAADADVLVAGSVGQERALAVAEARDVPLVAVHLCPLRRNRSVPLRAPAGRDLPGPVVSASWAMVEQVLWQTSRRDENRLRAAVGLPAAHRPTAGRISARGTPEIQAYDPVLFPGLAREWGARRPMVGFLSVDTATAGALGDASADTALDEWLDAGPAPVYVGFGSMSVADPERLRAAVLDGTVGHRVLVAAGWGGVFTPADDDDRVRVVPAVDHASVLPRCVAAVHHGGAGTTAAALRAGIPAVACWLGADQPMWGRALRRVGVGASLRLSTLTRTLLADALDHACDPDTRSRAESLRARLIPARDAVGHAADIVAAA</sequence>
<dbReference type="RefSeq" id="WP_253653925.1">
    <property type="nucleotide sequence ID" value="NZ_BAAAOE010000003.1"/>
</dbReference>
<dbReference type="Pfam" id="PF03033">
    <property type="entry name" value="Glyco_transf_28"/>
    <property type="match status" value="1"/>
</dbReference>
<dbReference type="PANTHER" id="PTHR48050:SF13">
    <property type="entry name" value="STEROL 3-BETA-GLUCOSYLTRANSFERASE UGT80A2"/>
    <property type="match status" value="1"/>
</dbReference>
<dbReference type="InterPro" id="IPR010610">
    <property type="entry name" value="EryCIII-like_C"/>
</dbReference>
<keyword evidence="4" id="KW-1185">Reference proteome</keyword>
<reference evidence="3 4" key="1">
    <citation type="submission" date="2022-06" db="EMBL/GenBank/DDBJ databases">
        <title>Genomic Encyclopedia of Archaeal and Bacterial Type Strains, Phase II (KMG-II): from individual species to whole genera.</title>
        <authorList>
            <person name="Goeker M."/>
        </authorList>
    </citation>
    <scope>NUCLEOTIDE SEQUENCE [LARGE SCALE GENOMIC DNA]</scope>
    <source>
        <strain evidence="3 4">DSM 45037</strain>
    </source>
</reference>
<feature type="domain" description="Glycosyltransferase family 28 N-terminal" evidence="1">
    <location>
        <begin position="4"/>
        <end position="65"/>
    </location>
</feature>
<evidence type="ECO:0000313" key="4">
    <source>
        <dbReference type="Proteomes" id="UP001205740"/>
    </source>
</evidence>
<name>A0ABT1GZ97_9NOCA</name>
<comment type="caution">
    <text evidence="3">The sequence shown here is derived from an EMBL/GenBank/DDBJ whole genome shotgun (WGS) entry which is preliminary data.</text>
</comment>
<dbReference type="CDD" id="cd03784">
    <property type="entry name" value="GT1_Gtf-like"/>
    <property type="match status" value="1"/>
</dbReference>
<dbReference type="EMBL" id="JAMTCG010000003">
    <property type="protein sequence ID" value="MCP2160311.1"/>
    <property type="molecule type" value="Genomic_DNA"/>
</dbReference>
<dbReference type="PANTHER" id="PTHR48050">
    <property type="entry name" value="STEROL 3-BETA-GLUCOSYLTRANSFERASE"/>
    <property type="match status" value="1"/>
</dbReference>
<evidence type="ECO:0000259" key="1">
    <source>
        <dbReference type="Pfam" id="PF03033"/>
    </source>
</evidence>
<evidence type="ECO:0000313" key="3">
    <source>
        <dbReference type="EMBL" id="MCP2160311.1"/>
    </source>
</evidence>
<evidence type="ECO:0000259" key="2">
    <source>
        <dbReference type="Pfam" id="PF06722"/>
    </source>
</evidence>
<dbReference type="InterPro" id="IPR050426">
    <property type="entry name" value="Glycosyltransferase_28"/>
</dbReference>
<gene>
    <name evidence="3" type="ORF">LX12_001498</name>
</gene>
<organism evidence="3 4">
    <name type="scientific">Williamsia serinedens</name>
    <dbReference type="NCBI Taxonomy" id="391736"/>
    <lineage>
        <taxon>Bacteria</taxon>
        <taxon>Bacillati</taxon>
        <taxon>Actinomycetota</taxon>
        <taxon>Actinomycetes</taxon>
        <taxon>Mycobacteriales</taxon>
        <taxon>Nocardiaceae</taxon>
        <taxon>Williamsia</taxon>
    </lineage>
</organism>
<dbReference type="Proteomes" id="UP001205740">
    <property type="component" value="Unassembled WGS sequence"/>
</dbReference>
<accession>A0ABT1GZ97</accession>
<feature type="domain" description="Erythromycin biosynthesis protein CIII-like C-terminal" evidence="2">
    <location>
        <begin position="304"/>
        <end position="398"/>
    </location>
</feature>
<protein>
    <submittedName>
        <fullName evidence="3">UDP:flavonoid glycosyltransferase YjiC, YdhE family</fullName>
    </submittedName>
</protein>